<evidence type="ECO:0000256" key="3">
    <source>
        <dbReference type="ARBA" id="ARBA00005582"/>
    </source>
</evidence>
<accession>A0A8J6K0H8</accession>
<evidence type="ECO:0000256" key="23">
    <source>
        <dbReference type="ARBA" id="ARBA00048413"/>
    </source>
</evidence>
<comment type="catalytic activity">
    <reaction evidence="14">
        <text>malonyl-CoA + H2O = malonyl-4'-phosphopantetheine + adenosine 3',5'-bisphosphate + 2 H(+)</text>
        <dbReference type="Rhea" id="RHEA:67468"/>
        <dbReference type="ChEBI" id="CHEBI:15377"/>
        <dbReference type="ChEBI" id="CHEBI:15378"/>
        <dbReference type="ChEBI" id="CHEBI:57384"/>
        <dbReference type="ChEBI" id="CHEBI:58343"/>
        <dbReference type="ChEBI" id="CHEBI:172363"/>
    </reaction>
    <physiologicalReaction direction="left-to-right" evidence="14">
        <dbReference type="Rhea" id="RHEA:67469"/>
    </physiologicalReaction>
</comment>
<comment type="cofactor">
    <cofactor evidence="1">
        <name>Mn(2+)</name>
        <dbReference type="ChEBI" id="CHEBI:29035"/>
    </cofactor>
</comment>
<comment type="caution">
    <text evidence="33">The sequence shown here is derived from an EMBL/GenBank/DDBJ whole genome shotgun (WGS) entry which is preliminary data.</text>
</comment>
<dbReference type="GO" id="GO:0046872">
    <property type="term" value="F:metal ion binding"/>
    <property type="evidence" value="ECO:0007669"/>
    <property type="project" value="UniProtKB-KW"/>
</dbReference>
<comment type="catalytic activity">
    <reaction evidence="19">
        <text>propanoyl-CoA + H2O = propanoyl-4'-phosphopantetheine + adenosine 3',5'-bisphosphate + 2 H(+)</text>
        <dbReference type="Rhea" id="RHEA:67464"/>
        <dbReference type="ChEBI" id="CHEBI:15377"/>
        <dbReference type="ChEBI" id="CHEBI:15378"/>
        <dbReference type="ChEBI" id="CHEBI:57392"/>
        <dbReference type="ChEBI" id="CHEBI:58343"/>
        <dbReference type="ChEBI" id="CHEBI:172362"/>
    </reaction>
    <physiologicalReaction direction="left-to-right" evidence="19">
        <dbReference type="Rhea" id="RHEA:67465"/>
    </physiologicalReaction>
</comment>
<comment type="catalytic activity">
    <reaction evidence="10">
        <text>CoA + H2O = (R)-4'-phosphopantetheine + adenosine 3',5'-bisphosphate + 2 H(+)</text>
        <dbReference type="Rhea" id="RHEA:64988"/>
        <dbReference type="ChEBI" id="CHEBI:15377"/>
        <dbReference type="ChEBI" id="CHEBI:15378"/>
        <dbReference type="ChEBI" id="CHEBI:57287"/>
        <dbReference type="ChEBI" id="CHEBI:58343"/>
        <dbReference type="ChEBI" id="CHEBI:61723"/>
        <dbReference type="EC" id="3.6.1.77"/>
    </reaction>
    <physiologicalReaction direction="left-to-right" evidence="10">
        <dbReference type="Rhea" id="RHEA:64989"/>
    </physiologicalReaction>
</comment>
<evidence type="ECO:0000256" key="2">
    <source>
        <dbReference type="ARBA" id="ARBA00001946"/>
    </source>
</evidence>
<comment type="function">
    <text evidence="12">Fatty acyl-coenzyme A (CoA) diphosphatase that hydrolyzes fatty acyl-CoA to yield acyl-4'-phosphopantetheine and adenosine 3',5'-bisphosphate. Mediates the hydrolysis of a wide range of CoA esters, including choloyl-CoA and branched-chain fatty-acyl-CoA esters and at low substrate concentrations medium and long-chain fatty-acyl-CoA esters are the primary substrates. Highest activity seen with medium-chain acyl-CoA esters and higher rates of activity seen with the unsaturated acyl-CoA esters compared with the saturated esters. Exhibits decapping activity towards dpCoA-capped RNAs in vitro.</text>
</comment>
<evidence type="ECO:0000256" key="11">
    <source>
        <dbReference type="ARBA" id="ARBA00044967"/>
    </source>
</evidence>
<comment type="catalytic activity">
    <reaction evidence="25">
        <text>a 5'-end CoA-ribonucleoside in mRNA + H2O = a 5'-end phospho-adenosine-phospho-ribonucleoside in mRNA + (R)-4'-phosphopantetheine + 2 H(+)</text>
        <dbReference type="Rhea" id="RHEA:67592"/>
        <dbReference type="Rhea" id="RHEA-COMP:15719"/>
        <dbReference type="Rhea" id="RHEA-COMP:17276"/>
        <dbReference type="ChEBI" id="CHEBI:15377"/>
        <dbReference type="ChEBI" id="CHEBI:15378"/>
        <dbReference type="ChEBI" id="CHEBI:61723"/>
        <dbReference type="ChEBI" id="CHEBI:144051"/>
        <dbReference type="ChEBI" id="CHEBI:172371"/>
    </reaction>
    <physiologicalReaction direction="left-to-right" evidence="25">
        <dbReference type="Rhea" id="RHEA:67593"/>
    </physiologicalReaction>
</comment>
<feature type="region of interest" description="Disordered" evidence="31">
    <location>
        <begin position="313"/>
        <end position="342"/>
    </location>
</feature>
<dbReference type="EC" id="3.6.1.77" evidence="11"/>
<comment type="catalytic activity">
    <reaction evidence="29">
        <text>butanoyl-CoA + H2O = S-butanoyl-4'-phosphopantetheine + adenosine 3',5'-bisphosphate + 2 H(+)</text>
        <dbReference type="Rhea" id="RHEA:49976"/>
        <dbReference type="ChEBI" id="CHEBI:15377"/>
        <dbReference type="ChEBI" id="CHEBI:15378"/>
        <dbReference type="ChEBI" id="CHEBI:57371"/>
        <dbReference type="ChEBI" id="CHEBI:58343"/>
        <dbReference type="ChEBI" id="CHEBI:132011"/>
    </reaction>
    <physiologicalReaction direction="left-to-right" evidence="29">
        <dbReference type="Rhea" id="RHEA:49977"/>
    </physiologicalReaction>
</comment>
<comment type="catalytic activity">
    <reaction evidence="21">
        <text>dodecanoyl-CoA + H2O = S-dodecanoyl-4'-phosphopantetheine + adenosine 3',5'-bisphosphate + 2 H(+)</text>
        <dbReference type="Rhea" id="RHEA:50024"/>
        <dbReference type="ChEBI" id="CHEBI:15377"/>
        <dbReference type="ChEBI" id="CHEBI:15378"/>
        <dbReference type="ChEBI" id="CHEBI:57375"/>
        <dbReference type="ChEBI" id="CHEBI:58343"/>
        <dbReference type="ChEBI" id="CHEBI:132015"/>
    </reaction>
    <physiologicalReaction direction="left-to-right" evidence="21">
        <dbReference type="Rhea" id="RHEA:50025"/>
    </physiologicalReaction>
</comment>
<evidence type="ECO:0000256" key="27">
    <source>
        <dbReference type="ARBA" id="ARBA00048882"/>
    </source>
</evidence>
<dbReference type="AlphaFoldDB" id="A0A8J6K0H8"/>
<comment type="catalytic activity">
    <reaction evidence="26">
        <text>hexadecanoyl-CoA + H2O = S-hexadecanoyl-4'-phosphopantetheine + adenosine 3',5'-bisphosphate + 2 H(+)</text>
        <dbReference type="Rhea" id="RHEA:50032"/>
        <dbReference type="ChEBI" id="CHEBI:15377"/>
        <dbReference type="ChEBI" id="CHEBI:15378"/>
        <dbReference type="ChEBI" id="CHEBI:57379"/>
        <dbReference type="ChEBI" id="CHEBI:58343"/>
        <dbReference type="ChEBI" id="CHEBI:132018"/>
    </reaction>
    <physiologicalReaction direction="left-to-right" evidence="26">
        <dbReference type="Rhea" id="RHEA:50033"/>
    </physiologicalReaction>
</comment>
<evidence type="ECO:0000256" key="8">
    <source>
        <dbReference type="ARBA" id="ARBA00026208"/>
    </source>
</evidence>
<evidence type="ECO:0000256" key="5">
    <source>
        <dbReference type="ARBA" id="ARBA00022801"/>
    </source>
</evidence>
<dbReference type="Gene3D" id="3.90.79.10">
    <property type="entry name" value="Nucleoside Triphosphate Pyrophosphohydrolase"/>
    <property type="match status" value="1"/>
</dbReference>
<comment type="catalytic activity">
    <reaction evidence="15">
        <text>tetradecanoyl-CoA + H2O = tetradecanoyl-4'-phosphopantetheine + adenosine 3',5'-bisphosphate + 2 H(+)</text>
        <dbReference type="Rhea" id="RHEA:50028"/>
        <dbReference type="ChEBI" id="CHEBI:15377"/>
        <dbReference type="ChEBI" id="CHEBI:15378"/>
        <dbReference type="ChEBI" id="CHEBI:57385"/>
        <dbReference type="ChEBI" id="CHEBI:58343"/>
        <dbReference type="ChEBI" id="CHEBI:132017"/>
    </reaction>
    <physiologicalReaction direction="left-to-right" evidence="15">
        <dbReference type="Rhea" id="RHEA:50029"/>
    </physiologicalReaction>
</comment>
<evidence type="ECO:0000256" key="26">
    <source>
        <dbReference type="ARBA" id="ARBA00048828"/>
    </source>
</evidence>
<evidence type="ECO:0000256" key="4">
    <source>
        <dbReference type="ARBA" id="ARBA00022723"/>
    </source>
</evidence>
<dbReference type="GO" id="GO:0005739">
    <property type="term" value="C:mitochondrion"/>
    <property type="evidence" value="ECO:0007669"/>
    <property type="project" value="TreeGrafter"/>
</dbReference>
<evidence type="ECO:0000256" key="30">
    <source>
        <dbReference type="ARBA" id="ARBA00049403"/>
    </source>
</evidence>
<evidence type="ECO:0000256" key="13">
    <source>
        <dbReference type="ARBA" id="ARBA00047289"/>
    </source>
</evidence>
<dbReference type="InterPro" id="IPR015797">
    <property type="entry name" value="NUDIX_hydrolase-like_dom_sf"/>
</dbReference>
<comment type="similarity">
    <text evidence="3">Belongs to the Nudix hydrolase family.</text>
</comment>
<keyword evidence="34" id="KW-1185">Reference proteome</keyword>
<dbReference type="CDD" id="cd18870">
    <property type="entry name" value="NUDIX_AcylCoAdiphos_Nudt19"/>
    <property type="match status" value="1"/>
</dbReference>
<evidence type="ECO:0000256" key="16">
    <source>
        <dbReference type="ARBA" id="ARBA00047466"/>
    </source>
</evidence>
<comment type="catalytic activity">
    <reaction evidence="23">
        <text>(9Z)-tetradecenoyl-CoA + H2O = S-(9Z-tetradecenoyl)-4'-phosphopantetheine + adenosine 3',5'-bisphosphate + 2 H(+)</text>
        <dbReference type="Rhea" id="RHEA:67544"/>
        <dbReference type="ChEBI" id="CHEBI:15377"/>
        <dbReference type="ChEBI" id="CHEBI:15378"/>
        <dbReference type="ChEBI" id="CHEBI:58343"/>
        <dbReference type="ChEBI" id="CHEBI:65060"/>
        <dbReference type="ChEBI" id="CHEBI:172389"/>
    </reaction>
    <physiologicalReaction direction="left-to-right" evidence="23">
        <dbReference type="Rhea" id="RHEA:67545"/>
    </physiologicalReaction>
</comment>
<comment type="catalytic activity">
    <reaction evidence="30">
        <text>(9Z)-hexadecenoyl-CoA + H2O = S-(9Z-hexadecenoyl)-4'-phosphopantetheine + adenosine 3',5'-bisphosphate + 2 H(+)</text>
        <dbReference type="Rhea" id="RHEA:67540"/>
        <dbReference type="ChEBI" id="CHEBI:15377"/>
        <dbReference type="ChEBI" id="CHEBI:15378"/>
        <dbReference type="ChEBI" id="CHEBI:58343"/>
        <dbReference type="ChEBI" id="CHEBI:61540"/>
        <dbReference type="ChEBI" id="CHEBI:172388"/>
    </reaction>
    <physiologicalReaction direction="left-to-right" evidence="30">
        <dbReference type="Rhea" id="RHEA:67541"/>
    </physiologicalReaction>
</comment>
<reference evidence="33" key="1">
    <citation type="thesis" date="2020" institute="ProQuest LLC" country="789 East Eisenhower Parkway, Ann Arbor, MI, USA">
        <title>Comparative Genomics and Chromosome Evolution.</title>
        <authorList>
            <person name="Mudd A.B."/>
        </authorList>
    </citation>
    <scope>NUCLEOTIDE SEQUENCE</scope>
    <source>
        <strain evidence="33">HN-11 Male</strain>
        <tissue evidence="33">Kidney and liver</tissue>
    </source>
</reference>
<dbReference type="GO" id="GO:0010945">
    <property type="term" value="F:coenzyme A diphosphatase activity"/>
    <property type="evidence" value="ECO:0007669"/>
    <property type="project" value="UniProtKB-EC"/>
</dbReference>
<evidence type="ECO:0000256" key="19">
    <source>
        <dbReference type="ARBA" id="ARBA00047666"/>
    </source>
</evidence>
<evidence type="ECO:0000256" key="28">
    <source>
        <dbReference type="ARBA" id="ARBA00048961"/>
    </source>
</evidence>
<comment type="catalytic activity">
    <reaction evidence="28">
        <text>choloyl-CoA + H2O = S-choloyl-4'-phosphopantetheine + adenosine 3',5'-bisphosphate + 2 H(+)</text>
        <dbReference type="Rhea" id="RHEA:50036"/>
        <dbReference type="ChEBI" id="CHEBI:15377"/>
        <dbReference type="ChEBI" id="CHEBI:15378"/>
        <dbReference type="ChEBI" id="CHEBI:57373"/>
        <dbReference type="ChEBI" id="CHEBI:58343"/>
        <dbReference type="ChEBI" id="CHEBI:132020"/>
    </reaction>
    <physiologicalReaction direction="left-to-right" evidence="28">
        <dbReference type="Rhea" id="RHEA:50037"/>
    </physiologicalReaction>
</comment>
<organism evidence="33 34">
    <name type="scientific">Eleutherodactylus coqui</name>
    <name type="common">Puerto Rican coqui</name>
    <dbReference type="NCBI Taxonomy" id="57060"/>
    <lineage>
        <taxon>Eukaryota</taxon>
        <taxon>Metazoa</taxon>
        <taxon>Chordata</taxon>
        <taxon>Craniata</taxon>
        <taxon>Vertebrata</taxon>
        <taxon>Euteleostomi</taxon>
        <taxon>Amphibia</taxon>
        <taxon>Batrachia</taxon>
        <taxon>Anura</taxon>
        <taxon>Neobatrachia</taxon>
        <taxon>Hyloidea</taxon>
        <taxon>Eleutherodactylidae</taxon>
        <taxon>Eleutherodactylinae</taxon>
        <taxon>Eleutherodactylus</taxon>
        <taxon>Eleutherodactylus</taxon>
    </lineage>
</organism>
<dbReference type="SUPFAM" id="SSF55811">
    <property type="entry name" value="Nudix"/>
    <property type="match status" value="1"/>
</dbReference>
<evidence type="ECO:0000313" key="34">
    <source>
        <dbReference type="Proteomes" id="UP000770717"/>
    </source>
</evidence>
<evidence type="ECO:0000256" key="18">
    <source>
        <dbReference type="ARBA" id="ARBA00047584"/>
    </source>
</evidence>
<feature type="compositionally biased region" description="Basic and acidic residues" evidence="31">
    <location>
        <begin position="322"/>
        <end position="342"/>
    </location>
</feature>
<evidence type="ECO:0000256" key="9">
    <source>
        <dbReference type="ARBA" id="ARBA00031193"/>
    </source>
</evidence>
<evidence type="ECO:0000256" key="7">
    <source>
        <dbReference type="ARBA" id="ARBA00023211"/>
    </source>
</evidence>
<evidence type="ECO:0000256" key="12">
    <source>
        <dbReference type="ARBA" id="ARBA00045809"/>
    </source>
</evidence>
<keyword evidence="7" id="KW-0464">Manganese</keyword>
<evidence type="ECO:0000313" key="33">
    <source>
        <dbReference type="EMBL" id="KAG9474876.1"/>
    </source>
</evidence>
<evidence type="ECO:0000256" key="24">
    <source>
        <dbReference type="ARBA" id="ARBA00048624"/>
    </source>
</evidence>
<evidence type="ECO:0000256" key="21">
    <source>
        <dbReference type="ARBA" id="ARBA00047757"/>
    </source>
</evidence>
<evidence type="ECO:0000256" key="25">
    <source>
        <dbReference type="ARBA" id="ARBA00048667"/>
    </source>
</evidence>
<comment type="catalytic activity">
    <reaction evidence="27">
        <text>an acyl-CoA + H2O = an acyl-4'-phosphopantetheine + adenosine 3',5'-bisphosphate + 2 H(+)</text>
        <dbReference type="Rhea" id="RHEA:50044"/>
        <dbReference type="ChEBI" id="CHEBI:15377"/>
        <dbReference type="ChEBI" id="CHEBI:15378"/>
        <dbReference type="ChEBI" id="CHEBI:58342"/>
        <dbReference type="ChEBI" id="CHEBI:58343"/>
        <dbReference type="ChEBI" id="CHEBI:132023"/>
    </reaction>
    <physiologicalReaction direction="left-to-right" evidence="27">
        <dbReference type="Rhea" id="RHEA:50045"/>
    </physiologicalReaction>
</comment>
<dbReference type="Proteomes" id="UP000770717">
    <property type="component" value="Unassembled WGS sequence"/>
</dbReference>
<dbReference type="OrthoDB" id="1695362at2759"/>
<evidence type="ECO:0000256" key="6">
    <source>
        <dbReference type="ARBA" id="ARBA00022842"/>
    </source>
</evidence>
<comment type="catalytic activity">
    <reaction evidence="22">
        <text>(9Z,12Z,15Z)-octadecatrienoyl-CoA + H2O = S-(9Z,12Z,15Z-octadecatrienoyl)-4'-phosphopantetheine + adenosine 3',5'-bisphosphate + 2 H(+)</text>
        <dbReference type="Rhea" id="RHEA:67532"/>
        <dbReference type="ChEBI" id="CHEBI:15377"/>
        <dbReference type="ChEBI" id="CHEBI:15378"/>
        <dbReference type="ChEBI" id="CHEBI:58343"/>
        <dbReference type="ChEBI" id="CHEBI:74034"/>
        <dbReference type="ChEBI" id="CHEBI:172386"/>
    </reaction>
    <physiologicalReaction direction="left-to-right" evidence="22">
        <dbReference type="Rhea" id="RHEA:67533"/>
    </physiologicalReaction>
</comment>
<evidence type="ECO:0000256" key="20">
    <source>
        <dbReference type="ARBA" id="ARBA00047708"/>
    </source>
</evidence>
<evidence type="ECO:0000256" key="17">
    <source>
        <dbReference type="ARBA" id="ARBA00047511"/>
    </source>
</evidence>
<dbReference type="InterPro" id="IPR039121">
    <property type="entry name" value="NUDT19"/>
</dbReference>
<comment type="cofactor">
    <cofactor evidence="2">
        <name>Mg(2+)</name>
        <dbReference type="ChEBI" id="CHEBI:18420"/>
    </cofactor>
</comment>
<dbReference type="PROSITE" id="PS51462">
    <property type="entry name" value="NUDIX"/>
    <property type="match status" value="1"/>
</dbReference>
<comment type="catalytic activity">
    <reaction evidence="24">
        <text>succinyl-CoA + H2O = succinyl-4'-phosphopantetheine + adenosine 3',5'-bisphosphate + 2 H(+)</text>
        <dbReference type="Rhea" id="RHEA:67472"/>
        <dbReference type="ChEBI" id="CHEBI:15377"/>
        <dbReference type="ChEBI" id="CHEBI:15378"/>
        <dbReference type="ChEBI" id="CHEBI:57292"/>
        <dbReference type="ChEBI" id="CHEBI:58343"/>
        <dbReference type="ChEBI" id="CHEBI:172364"/>
    </reaction>
    <physiologicalReaction direction="left-to-right" evidence="24">
        <dbReference type="Rhea" id="RHEA:67473"/>
    </physiologicalReaction>
</comment>
<evidence type="ECO:0000256" key="14">
    <source>
        <dbReference type="ARBA" id="ARBA00047369"/>
    </source>
</evidence>
<evidence type="ECO:0000256" key="29">
    <source>
        <dbReference type="ARBA" id="ARBA00049284"/>
    </source>
</evidence>
<dbReference type="PANTHER" id="PTHR12318">
    <property type="entry name" value="TESTOSTERONE-REGULATED PROTEIN RP2"/>
    <property type="match status" value="1"/>
</dbReference>
<evidence type="ECO:0000259" key="32">
    <source>
        <dbReference type="PROSITE" id="PS51462"/>
    </source>
</evidence>
<dbReference type="InterPro" id="IPR000086">
    <property type="entry name" value="NUDIX_hydrolase_dom"/>
</dbReference>
<comment type="catalytic activity">
    <reaction evidence="18">
        <text>4,8-dimethylnonanoyl-CoA + H2O = S-(4,8-dimethylnonanoyl)-4'-phosphopantetheine + adenosine 3',5'-bisphosphate + 2 H(+)</text>
        <dbReference type="Rhea" id="RHEA:67524"/>
        <dbReference type="ChEBI" id="CHEBI:15377"/>
        <dbReference type="ChEBI" id="CHEBI:15378"/>
        <dbReference type="ChEBI" id="CHEBI:58343"/>
        <dbReference type="ChEBI" id="CHEBI:77061"/>
        <dbReference type="ChEBI" id="CHEBI:172385"/>
    </reaction>
    <physiologicalReaction direction="left-to-right" evidence="18">
        <dbReference type="Rhea" id="RHEA:67525"/>
    </physiologicalReaction>
</comment>
<proteinExistence type="inferred from homology"/>
<keyword evidence="6" id="KW-0460">Magnesium</keyword>
<comment type="catalytic activity">
    <reaction evidence="13">
        <text>octanoyl-CoA + H2O = S-octanoyl-4'-phosphopantetheine + adenosine 3',5'-bisphosphate + 2 H(+)</text>
        <dbReference type="Rhea" id="RHEA:50016"/>
        <dbReference type="ChEBI" id="CHEBI:15377"/>
        <dbReference type="ChEBI" id="CHEBI:15378"/>
        <dbReference type="ChEBI" id="CHEBI:57386"/>
        <dbReference type="ChEBI" id="CHEBI:58343"/>
        <dbReference type="ChEBI" id="CHEBI:132013"/>
    </reaction>
    <physiologicalReaction direction="left-to-right" evidence="13">
        <dbReference type="Rhea" id="RHEA:50017"/>
    </physiologicalReaction>
</comment>
<comment type="catalytic activity">
    <reaction evidence="16">
        <text>hexanoyl-CoA + H2O = hexanoyl-4'-phosphopantetheine + adenosine 3',5'-bisphosphate + 2 H(+)</text>
        <dbReference type="Rhea" id="RHEA:49980"/>
        <dbReference type="ChEBI" id="CHEBI:15377"/>
        <dbReference type="ChEBI" id="CHEBI:15378"/>
        <dbReference type="ChEBI" id="CHEBI:58343"/>
        <dbReference type="ChEBI" id="CHEBI:62620"/>
        <dbReference type="ChEBI" id="CHEBI:132012"/>
    </reaction>
    <physiologicalReaction direction="left-to-right" evidence="16">
        <dbReference type="Rhea" id="RHEA:49981"/>
    </physiologicalReaction>
</comment>
<comment type="catalytic activity">
    <reaction evidence="20">
        <text>(9Z,12Z)-octadecadienoyl-CoA + H2O = S-(9Z,12Z-octadecadienoyl)-4'-phosphopantetheine + adenosine 3',5'-bisphosphate + 2 H(+)</text>
        <dbReference type="Rhea" id="RHEA:67536"/>
        <dbReference type="ChEBI" id="CHEBI:15377"/>
        <dbReference type="ChEBI" id="CHEBI:15378"/>
        <dbReference type="ChEBI" id="CHEBI:57383"/>
        <dbReference type="ChEBI" id="CHEBI:58343"/>
        <dbReference type="ChEBI" id="CHEBI:172387"/>
    </reaction>
    <physiologicalReaction direction="left-to-right" evidence="20">
        <dbReference type="Rhea" id="RHEA:67537"/>
    </physiologicalReaction>
</comment>
<evidence type="ECO:0000256" key="15">
    <source>
        <dbReference type="ARBA" id="ARBA00047403"/>
    </source>
</evidence>
<evidence type="ECO:0000256" key="22">
    <source>
        <dbReference type="ARBA" id="ARBA00048360"/>
    </source>
</evidence>
<feature type="domain" description="Nudix hydrolase" evidence="32">
    <location>
        <begin position="7"/>
        <end position="267"/>
    </location>
</feature>
<keyword evidence="4" id="KW-0479">Metal-binding</keyword>
<comment type="catalytic activity">
    <reaction evidence="17">
        <text>(6Z)-octenoyl-CoA + H2O = S-(6Z-octenoyl)-4'-phosphopantetheine + adenosine 3',5'-bisphosphate + 2 H(+)</text>
        <dbReference type="Rhea" id="RHEA:67528"/>
        <dbReference type="ChEBI" id="CHEBI:15377"/>
        <dbReference type="ChEBI" id="CHEBI:15378"/>
        <dbReference type="ChEBI" id="CHEBI:58343"/>
        <dbReference type="ChEBI" id="CHEBI:172383"/>
        <dbReference type="ChEBI" id="CHEBI:172384"/>
    </reaction>
    <physiologicalReaction direction="left-to-right" evidence="17">
        <dbReference type="Rhea" id="RHEA:67529"/>
    </physiologicalReaction>
</comment>
<sequence>MNNTLKHWREAATLILTAGCQHLSAIPKSTPQGPWHSQQKTTTFDYEVLLLLRSQSSGFFPNAFVFPGGLAEPSDFSSDWVKVFERHAQKPNFGLGVVKQPPYTRPPMFITDRTKFGSPIPGEVAFRICAIRETFEESGILLVVPENSSIEDNQNFMAAYEQDAKAIARWREEVQSDPLRFIEMCKELRCVPNIWALQEWANWLTPVPPKNVARRRYDTAFFICCLPRKPYTMDDQKEVTNFKWWTPKETINESQNNAWIPPPQIYELSRLCNFTHLEDLQRFALHRGLEGCERFCPIIIHAKDGVMSTLPGRRLPRMDVTPQEKEDSGWLEEPGEHQRGEDAVRRLTKEGIGDELYPKDPDLTGQTHKIYSIDRTVEEVCQDGGSLHRMIIGNRAPQIFITTELKYKHVKPQLQQQDDIEPKSQL</sequence>
<keyword evidence="5" id="KW-0378">Hydrolase</keyword>
<protein>
    <recommendedName>
        <fullName evidence="8">Acyl-coenzyme A diphosphatase NUDT19</fullName>
        <ecNumber evidence="11">3.6.1.77</ecNumber>
    </recommendedName>
    <alternativeName>
        <fullName evidence="9">Nucleoside diphosphate-linked moiety X motif 19</fullName>
    </alternativeName>
</protein>
<gene>
    <name evidence="33" type="ORF">GDO78_003375</name>
</gene>
<evidence type="ECO:0000256" key="10">
    <source>
        <dbReference type="ARBA" id="ARBA00044908"/>
    </source>
</evidence>
<dbReference type="PANTHER" id="PTHR12318:SF0">
    <property type="entry name" value="ACYL-COENZYME A DIPHOSPHATASE NUDT19"/>
    <property type="match status" value="1"/>
</dbReference>
<evidence type="ECO:0000256" key="31">
    <source>
        <dbReference type="SAM" id="MobiDB-lite"/>
    </source>
</evidence>
<dbReference type="EMBL" id="WNTK01000012">
    <property type="protein sequence ID" value="KAG9474876.1"/>
    <property type="molecule type" value="Genomic_DNA"/>
</dbReference>
<name>A0A8J6K0H8_ELECQ</name>
<evidence type="ECO:0000256" key="1">
    <source>
        <dbReference type="ARBA" id="ARBA00001936"/>
    </source>
</evidence>